<accession>A0ABU0WWF1</accession>
<comment type="cofactor">
    <cofactor evidence="1">
        <name>NAD(+)</name>
        <dbReference type="ChEBI" id="CHEBI:57540"/>
    </cofactor>
</comment>
<dbReference type="Pfam" id="PF01370">
    <property type="entry name" value="Epimerase"/>
    <property type="match status" value="1"/>
</dbReference>
<evidence type="ECO:0000313" key="6">
    <source>
        <dbReference type="EMBL" id="MDQ2584188.1"/>
    </source>
</evidence>
<protein>
    <submittedName>
        <fullName evidence="6">Epimerase</fullName>
    </submittedName>
</protein>
<feature type="domain" description="NAD-dependent epimerase/dehydratase" evidence="5">
    <location>
        <begin position="7"/>
        <end position="239"/>
    </location>
</feature>
<evidence type="ECO:0000313" key="7">
    <source>
        <dbReference type="Proteomes" id="UP001225605"/>
    </source>
</evidence>
<dbReference type="InterPro" id="IPR001509">
    <property type="entry name" value="Epimerase_deHydtase"/>
</dbReference>
<evidence type="ECO:0000256" key="2">
    <source>
        <dbReference type="ARBA" id="ARBA00022793"/>
    </source>
</evidence>
<organism evidence="6 7">
    <name type="scientific">Saccharothrix yanglingensis</name>
    <dbReference type="NCBI Taxonomy" id="659496"/>
    <lineage>
        <taxon>Bacteria</taxon>
        <taxon>Bacillati</taxon>
        <taxon>Actinomycetota</taxon>
        <taxon>Actinomycetes</taxon>
        <taxon>Pseudonocardiales</taxon>
        <taxon>Pseudonocardiaceae</taxon>
        <taxon>Saccharothrix</taxon>
    </lineage>
</organism>
<evidence type="ECO:0000256" key="4">
    <source>
        <dbReference type="ARBA" id="ARBA00023239"/>
    </source>
</evidence>
<dbReference type="PANTHER" id="PTHR43078">
    <property type="entry name" value="UDP-GLUCURONIC ACID DECARBOXYLASE-RELATED"/>
    <property type="match status" value="1"/>
</dbReference>
<name>A0ABU0WWF1_9PSEU</name>
<sequence>MAFERAVVTGGAGFLGSHVCEALLKRGTRVVCVDDFSTGSLDNLPDDDPRLGVAVMDVARPLDLLGDVDLVLHLACPASPADYLRDPIGTLKTGGFGTLHALELAQRKGARIVVASTSEVYGDPLEHPQRETYWGNVNPIGPRSTYDEAKRFGEALTSAFLREHGTDAGIVRIFNTYGSRMRPHDGRMVPTFFRQALAGEPLTVHGDGSQTRSLCHVDDLVRGLLSMADADHAGPVNLGNPEEVTVLEVAHRIIAITGSDSEVRHVEPMADDPRRRRPDITLARELLGWQPEIPLDEGLRRSFDRHLVG</sequence>
<dbReference type="Proteomes" id="UP001225605">
    <property type="component" value="Unassembled WGS sequence"/>
</dbReference>
<dbReference type="InterPro" id="IPR044516">
    <property type="entry name" value="UXS-like"/>
</dbReference>
<keyword evidence="3" id="KW-0520">NAD</keyword>
<dbReference type="PANTHER" id="PTHR43078:SF6">
    <property type="entry name" value="UDP-GLUCURONIC ACID DECARBOXYLASE 1"/>
    <property type="match status" value="1"/>
</dbReference>
<dbReference type="RefSeq" id="WP_306745308.1">
    <property type="nucleotide sequence ID" value="NZ_NSDM01000003.1"/>
</dbReference>
<keyword evidence="4" id="KW-0456">Lyase</keyword>
<proteinExistence type="predicted"/>
<keyword evidence="2" id="KW-0210">Decarboxylase</keyword>
<evidence type="ECO:0000256" key="3">
    <source>
        <dbReference type="ARBA" id="ARBA00023027"/>
    </source>
</evidence>
<evidence type="ECO:0000256" key="1">
    <source>
        <dbReference type="ARBA" id="ARBA00001911"/>
    </source>
</evidence>
<dbReference type="EMBL" id="NSDM01000003">
    <property type="protein sequence ID" value="MDQ2584188.1"/>
    <property type="molecule type" value="Genomic_DNA"/>
</dbReference>
<gene>
    <name evidence="6" type="ORF">CKY47_09380</name>
</gene>
<keyword evidence="7" id="KW-1185">Reference proteome</keyword>
<comment type="caution">
    <text evidence="6">The sequence shown here is derived from an EMBL/GenBank/DDBJ whole genome shotgun (WGS) entry which is preliminary data.</text>
</comment>
<dbReference type="Gene3D" id="3.40.50.720">
    <property type="entry name" value="NAD(P)-binding Rossmann-like Domain"/>
    <property type="match status" value="1"/>
</dbReference>
<dbReference type="SUPFAM" id="SSF51735">
    <property type="entry name" value="NAD(P)-binding Rossmann-fold domains"/>
    <property type="match status" value="1"/>
</dbReference>
<reference evidence="6 7" key="1">
    <citation type="submission" date="2017-06" db="EMBL/GenBank/DDBJ databases">
        <title>Cultured bacterium strain Saccharothrix yanglingensis Hhs.015.</title>
        <authorList>
            <person name="Xia Y."/>
        </authorList>
    </citation>
    <scope>NUCLEOTIDE SEQUENCE [LARGE SCALE GENOMIC DNA]</scope>
    <source>
        <strain evidence="6 7">Hhs.015</strain>
    </source>
</reference>
<dbReference type="InterPro" id="IPR036291">
    <property type="entry name" value="NAD(P)-bd_dom_sf"/>
</dbReference>
<evidence type="ECO:0000259" key="5">
    <source>
        <dbReference type="Pfam" id="PF01370"/>
    </source>
</evidence>